<reference evidence="2" key="1">
    <citation type="submission" date="2021-02" db="EMBL/GenBank/DDBJ databases">
        <authorList>
            <person name="Nowell W R."/>
        </authorList>
    </citation>
    <scope>NUCLEOTIDE SEQUENCE</scope>
</reference>
<evidence type="ECO:0000313" key="3">
    <source>
        <dbReference type="Proteomes" id="UP000663868"/>
    </source>
</evidence>
<sequence length="80" mass="9764">LKQLETRRDKQLRTMCLSSVVTIFPFEISQMRDERKQLRIRFNEINKRLERAKLKLNSNKKRLQIINKKILKKCKHIKSI</sequence>
<dbReference type="EMBL" id="CAJOBB010011664">
    <property type="protein sequence ID" value="CAF4264659.1"/>
    <property type="molecule type" value="Genomic_DNA"/>
</dbReference>
<protein>
    <submittedName>
        <fullName evidence="2">Uncharacterized protein</fullName>
    </submittedName>
</protein>
<dbReference type="Proteomes" id="UP000663868">
    <property type="component" value="Unassembled WGS sequence"/>
</dbReference>
<feature type="non-terminal residue" evidence="2">
    <location>
        <position position="1"/>
    </location>
</feature>
<organism evidence="2 3">
    <name type="scientific">Adineta steineri</name>
    <dbReference type="NCBI Taxonomy" id="433720"/>
    <lineage>
        <taxon>Eukaryota</taxon>
        <taxon>Metazoa</taxon>
        <taxon>Spiralia</taxon>
        <taxon>Gnathifera</taxon>
        <taxon>Rotifera</taxon>
        <taxon>Eurotatoria</taxon>
        <taxon>Bdelloidea</taxon>
        <taxon>Adinetida</taxon>
        <taxon>Adinetidae</taxon>
        <taxon>Adineta</taxon>
    </lineage>
</organism>
<name>A0A820FN14_9BILA</name>
<evidence type="ECO:0000313" key="2">
    <source>
        <dbReference type="EMBL" id="CAF4264659.1"/>
    </source>
</evidence>
<comment type="caution">
    <text evidence="2">The sequence shown here is derived from an EMBL/GenBank/DDBJ whole genome shotgun (WGS) entry which is preliminary data.</text>
</comment>
<accession>A0A820FN14</accession>
<gene>
    <name evidence="2" type="ORF">KXQ929_LOCUS43543</name>
</gene>
<dbReference type="AlphaFoldDB" id="A0A820FN14"/>
<evidence type="ECO:0000256" key="1">
    <source>
        <dbReference type="SAM" id="Coils"/>
    </source>
</evidence>
<feature type="coiled-coil region" evidence="1">
    <location>
        <begin position="28"/>
        <end position="69"/>
    </location>
</feature>
<proteinExistence type="predicted"/>
<keyword evidence="1" id="KW-0175">Coiled coil</keyword>